<gene>
    <name evidence="1" type="ORF">AYO21_10689</name>
</gene>
<dbReference type="EMBL" id="LVKK01000128">
    <property type="protein sequence ID" value="OAG35122.1"/>
    <property type="molecule type" value="Genomic_DNA"/>
</dbReference>
<protein>
    <submittedName>
        <fullName evidence="1">Uncharacterized protein</fullName>
    </submittedName>
</protein>
<dbReference type="AlphaFoldDB" id="A0A177EVP2"/>
<dbReference type="OrthoDB" id="194358at2759"/>
<proteinExistence type="predicted"/>
<dbReference type="GeneID" id="34605801"/>
<evidence type="ECO:0000313" key="2">
    <source>
        <dbReference type="Proteomes" id="UP000077002"/>
    </source>
</evidence>
<keyword evidence="2" id="KW-1185">Reference proteome</keyword>
<reference evidence="1 2" key="1">
    <citation type="submission" date="2016-03" db="EMBL/GenBank/DDBJ databases">
        <title>Draft genome sequence of the Fonsecaea monophora CBS 269.37.</title>
        <authorList>
            <person name="Bombassaro A."/>
            <person name="Vinicius W.A."/>
            <person name="De Hoog S."/>
            <person name="Sun J."/>
            <person name="Souza E.M."/>
            <person name="Raittz R.T."/>
            <person name="Costa F."/>
            <person name="Leao A.C."/>
            <person name="Tadra-Sfeir M.Z."/>
            <person name="Baura V."/>
            <person name="Balsanelli E."/>
            <person name="Pedrosa F.O."/>
            <person name="Moreno L.F."/>
            <person name="Steffens M.B."/>
            <person name="Xi L."/>
            <person name="Bocca A.L."/>
            <person name="Felipe M.S."/>
            <person name="Teixeira M."/>
            <person name="Telles Filho F.Q."/>
            <person name="Azevedo C.M."/>
            <person name="Gomes R."/>
            <person name="Vicente V.A."/>
        </authorList>
    </citation>
    <scope>NUCLEOTIDE SEQUENCE [LARGE SCALE GENOMIC DNA]</scope>
    <source>
        <strain evidence="1 2">CBS 269.37</strain>
    </source>
</reference>
<organism evidence="1 2">
    <name type="scientific">Fonsecaea monophora</name>
    <dbReference type="NCBI Taxonomy" id="254056"/>
    <lineage>
        <taxon>Eukaryota</taxon>
        <taxon>Fungi</taxon>
        <taxon>Dikarya</taxon>
        <taxon>Ascomycota</taxon>
        <taxon>Pezizomycotina</taxon>
        <taxon>Eurotiomycetes</taxon>
        <taxon>Chaetothyriomycetidae</taxon>
        <taxon>Chaetothyriales</taxon>
        <taxon>Herpotrichiellaceae</taxon>
        <taxon>Fonsecaea</taxon>
    </lineage>
</organism>
<dbReference type="RefSeq" id="XP_022507074.1">
    <property type="nucleotide sequence ID" value="XM_022660599.1"/>
</dbReference>
<dbReference type="Proteomes" id="UP000077002">
    <property type="component" value="Unassembled WGS sequence"/>
</dbReference>
<dbReference type="PANTHER" id="PTHR10039:SF5">
    <property type="entry name" value="NACHT DOMAIN-CONTAINING PROTEIN"/>
    <property type="match status" value="1"/>
</dbReference>
<name>A0A177EVP2_9EURO</name>
<sequence>MSKVISELEKEIPTELSKLFKEILTKDTVNMNDLLLCLQWILFARQPLRREEFYFTMLAGLDPESKYLTAWNCEDITIDDMNRFALNASKGLAEFTRSETPTVQFIHESVRDFLIKDKGLYDLWPDLCDKSNFEGESHQRLQRYCLNYISINMAPHLGNISSPLPKTSTPEAVLLRQSTGDNFPFLDYAVRNILYHTDKAQASGVDQSDFVRTFQLAKWV</sequence>
<comment type="caution">
    <text evidence="1">The sequence shown here is derived from an EMBL/GenBank/DDBJ whole genome shotgun (WGS) entry which is preliminary data.</text>
</comment>
<accession>A0A177EVP2</accession>
<dbReference type="PANTHER" id="PTHR10039">
    <property type="entry name" value="AMELOGENIN"/>
    <property type="match status" value="1"/>
</dbReference>
<evidence type="ECO:0000313" key="1">
    <source>
        <dbReference type="EMBL" id="OAG35122.1"/>
    </source>
</evidence>